<reference evidence="6" key="2">
    <citation type="submission" date="2025-09" db="UniProtKB">
        <authorList>
            <consortium name="Ensembl"/>
        </authorList>
    </citation>
    <scope>IDENTIFICATION</scope>
</reference>
<dbReference type="GO" id="GO:0000027">
    <property type="term" value="P:ribosomal large subunit assembly"/>
    <property type="evidence" value="ECO:0007669"/>
    <property type="project" value="UniProtKB-UniRule"/>
</dbReference>
<keyword evidence="4 5" id="KW-0539">Nucleus</keyword>
<dbReference type="GO" id="GO:0008097">
    <property type="term" value="F:5S rRNA binding"/>
    <property type="evidence" value="ECO:0007669"/>
    <property type="project" value="TreeGrafter"/>
</dbReference>
<dbReference type="PIRSF" id="PIRSF017302">
    <property type="entry name" value="Gltscr2"/>
    <property type="match status" value="1"/>
</dbReference>
<comment type="similarity">
    <text evidence="1 5">Belongs to the NOP53 family.</text>
</comment>
<evidence type="ECO:0000313" key="6">
    <source>
        <dbReference type="Ensembl" id="ENSEBUP00000020593.1"/>
    </source>
</evidence>
<dbReference type="GO" id="GO:0005730">
    <property type="term" value="C:nucleolus"/>
    <property type="evidence" value="ECO:0007669"/>
    <property type="project" value="UniProtKB-SubCell"/>
</dbReference>
<dbReference type="Pfam" id="PF07767">
    <property type="entry name" value="Nop53"/>
    <property type="match status" value="1"/>
</dbReference>
<comment type="function">
    <text evidence="5">May play a role in ribosome biogenesis.</text>
</comment>
<evidence type="ECO:0000256" key="1">
    <source>
        <dbReference type="ARBA" id="ARBA00008838"/>
    </source>
</evidence>
<protein>
    <recommendedName>
        <fullName evidence="2 5">Ribosome biogenesis protein NOP53</fullName>
    </recommendedName>
</protein>
<dbReference type="PANTHER" id="PTHR14211:SF7">
    <property type="entry name" value="RIBOSOME BIOGENESIS PROTEIN NOP53"/>
    <property type="match status" value="1"/>
</dbReference>
<keyword evidence="3 5" id="KW-0690">Ribosome biogenesis</keyword>
<comment type="subcellular location">
    <subcellularLocation>
        <location evidence="5">Nucleus</location>
        <location evidence="5">Nucleolus</location>
    </subcellularLocation>
    <subcellularLocation>
        <location evidence="5">Nucleus</location>
        <location evidence="5">Nucleoplasm</location>
    </subcellularLocation>
</comment>
<evidence type="ECO:0000313" key="7">
    <source>
        <dbReference type="Proteomes" id="UP000694388"/>
    </source>
</evidence>
<sequence>MKYILRVDDVISGKMAAATGLQISERVLEISRHRRVNKHKKKNWRKYSDVRDVEEFLDDVRLQERTVGGLVREKRDDEIFFVDKRKKRKGGKLKNKPLKIDTLLRPNSMVKPPINVQSHQVQNGRKLRRHFEMQARLHARGLLLRRRKQNLPLSKPLVKEHVLEKDFYDLWDDSGPLVQKFIGQDPWYLEKTMKKPPKTPALRKLKPSGLVHVEVPHPGCSYNPSFEHHQDVLREAHLIEVKKLQENEKLQKKVQLPQRKQLATEESHHMEIIEGLVQESDEEEEEEEEVVVVEEVVARSVSRDDKKTKQQRRKEREIKAELRKRAEERTVLLRKQDLFRLRAVRKEVEVVLHNRAILRQRRRLKCLQQVDQPRRLGPFLFQEPDIDVKLTSELRGSLLELKPEGNLLKDRFKSFQRRNIIEPRQRAKLRRKYKVKFQEKRAYREITYS</sequence>
<dbReference type="AlphaFoldDB" id="A0A8C4QU75"/>
<accession>A0A8C4QU75</accession>
<dbReference type="GO" id="GO:0005654">
    <property type="term" value="C:nucleoplasm"/>
    <property type="evidence" value="ECO:0007669"/>
    <property type="project" value="UniProtKB-SubCell"/>
</dbReference>
<dbReference type="GO" id="GO:0006364">
    <property type="term" value="P:rRNA processing"/>
    <property type="evidence" value="ECO:0007669"/>
    <property type="project" value="TreeGrafter"/>
</dbReference>
<evidence type="ECO:0000256" key="2">
    <source>
        <dbReference type="ARBA" id="ARBA00018339"/>
    </source>
</evidence>
<evidence type="ECO:0000256" key="4">
    <source>
        <dbReference type="ARBA" id="ARBA00023242"/>
    </source>
</evidence>
<dbReference type="InterPro" id="IPR011687">
    <property type="entry name" value="Nop53/GLTSCR2"/>
</dbReference>
<dbReference type="Ensembl" id="ENSEBUT00000021169.1">
    <property type="protein sequence ID" value="ENSEBUP00000020593.1"/>
    <property type="gene ID" value="ENSEBUG00000012747.1"/>
</dbReference>
<proteinExistence type="inferred from homology"/>
<dbReference type="OMA" id="TEKWTHK"/>
<name>A0A8C4QU75_EPTBU</name>
<organism evidence="6 7">
    <name type="scientific">Eptatretus burgeri</name>
    <name type="common">Inshore hagfish</name>
    <dbReference type="NCBI Taxonomy" id="7764"/>
    <lineage>
        <taxon>Eukaryota</taxon>
        <taxon>Metazoa</taxon>
        <taxon>Chordata</taxon>
        <taxon>Craniata</taxon>
        <taxon>Vertebrata</taxon>
        <taxon>Cyclostomata</taxon>
        <taxon>Myxini</taxon>
        <taxon>Myxiniformes</taxon>
        <taxon>Myxinidae</taxon>
        <taxon>Eptatretinae</taxon>
        <taxon>Eptatretus</taxon>
    </lineage>
</organism>
<reference evidence="6" key="1">
    <citation type="submission" date="2025-08" db="UniProtKB">
        <authorList>
            <consortium name="Ensembl"/>
        </authorList>
    </citation>
    <scope>IDENTIFICATION</scope>
</reference>
<evidence type="ECO:0000256" key="5">
    <source>
        <dbReference type="PIRNR" id="PIRNR017302"/>
    </source>
</evidence>
<evidence type="ECO:0000256" key="3">
    <source>
        <dbReference type="ARBA" id="ARBA00022517"/>
    </source>
</evidence>
<keyword evidence="7" id="KW-1185">Reference proteome</keyword>
<dbReference type="PANTHER" id="PTHR14211">
    <property type="entry name" value="GLIOMA SUPPRESSOR CANDIDATE REGION GENE 2"/>
    <property type="match status" value="1"/>
</dbReference>
<dbReference type="Proteomes" id="UP000694388">
    <property type="component" value="Unplaced"/>
</dbReference>
<dbReference type="GeneTree" id="ENSGT00390000017267"/>